<feature type="region of interest" description="Disordered" evidence="1">
    <location>
        <begin position="258"/>
        <end position="315"/>
    </location>
</feature>
<organism evidence="3 4">
    <name type="scientific">Galleria mellonella</name>
    <name type="common">Greater wax moth</name>
    <dbReference type="NCBI Taxonomy" id="7137"/>
    <lineage>
        <taxon>Eukaryota</taxon>
        <taxon>Metazoa</taxon>
        <taxon>Ecdysozoa</taxon>
        <taxon>Arthropoda</taxon>
        <taxon>Hexapoda</taxon>
        <taxon>Insecta</taxon>
        <taxon>Pterygota</taxon>
        <taxon>Neoptera</taxon>
        <taxon>Endopterygota</taxon>
        <taxon>Lepidoptera</taxon>
        <taxon>Glossata</taxon>
        <taxon>Ditrysia</taxon>
        <taxon>Pyraloidea</taxon>
        <taxon>Pyralidae</taxon>
        <taxon>Galleriinae</taxon>
        <taxon>Galleria</taxon>
    </lineage>
</organism>
<dbReference type="PANTHER" id="PTHR12243">
    <property type="entry name" value="MADF DOMAIN TRANSCRIPTION FACTOR"/>
    <property type="match status" value="1"/>
</dbReference>
<evidence type="ECO:0000259" key="2">
    <source>
        <dbReference type="PROSITE" id="PS51029"/>
    </source>
</evidence>
<dbReference type="InParanoid" id="A0A6J3CDM6"/>
<dbReference type="GO" id="GO:0006357">
    <property type="term" value="P:regulation of transcription by RNA polymerase II"/>
    <property type="evidence" value="ECO:0007669"/>
    <property type="project" value="TreeGrafter"/>
</dbReference>
<dbReference type="Proteomes" id="UP001652740">
    <property type="component" value="Unplaced"/>
</dbReference>
<evidence type="ECO:0000313" key="4">
    <source>
        <dbReference type="RefSeq" id="XP_031770501.2"/>
    </source>
</evidence>
<name>A0A6J3CDM6_GALME</name>
<dbReference type="AlphaFoldDB" id="A0A6J3CDM6"/>
<gene>
    <name evidence="4" type="primary">LOC116413799</name>
</gene>
<reference evidence="4" key="1">
    <citation type="submission" date="2025-08" db="UniProtKB">
        <authorList>
            <consortium name="RefSeq"/>
        </authorList>
    </citation>
    <scope>IDENTIFICATION</scope>
    <source>
        <tissue evidence="4">Whole larvae</tissue>
    </source>
</reference>
<evidence type="ECO:0000313" key="3">
    <source>
        <dbReference type="Proteomes" id="UP001652740"/>
    </source>
</evidence>
<dbReference type="PROSITE" id="PS51029">
    <property type="entry name" value="MADF"/>
    <property type="match status" value="1"/>
</dbReference>
<sequence length="315" mass="36771">MAASFADIVKCLDKPLLINLVKERPCLWDYTMDSYKDKNLKLTAWREICTVLYDRFDQMTDGEQLEFSKIVTRKWSQTRDAWLKTLHETTKRPSSRPYIYHKQLLFLKKVVHVKEDDEDVSEMHKSEQRESDGESQNEEAGSEGPNESIPRKYGKSTIRNLKRIRRIEVKKHGSKHLLENKNMYQGVKYARRNDDRVRYKSNHVDDVNEHEIRHLNFFKSLLPSLAFLDDDQTLQFQSGVLNLLQNIKRTKNMVTNAASQVHHSSSYGHATPSPHIRKSSSYLTESLSRDSMQSYDSEVSEANSDPIFMPKSEIE</sequence>
<protein>
    <submittedName>
        <fullName evidence="4">Uncharacterized protein LOC116413799</fullName>
    </submittedName>
</protein>
<dbReference type="GO" id="GO:0005667">
    <property type="term" value="C:transcription regulator complex"/>
    <property type="evidence" value="ECO:0007669"/>
    <property type="project" value="TreeGrafter"/>
</dbReference>
<proteinExistence type="predicted"/>
<feature type="compositionally biased region" description="Polar residues" evidence="1">
    <location>
        <begin position="279"/>
        <end position="303"/>
    </location>
</feature>
<dbReference type="PANTHER" id="PTHR12243:SF67">
    <property type="entry name" value="COREPRESSOR OF PANGOLIN, ISOFORM A-RELATED"/>
    <property type="match status" value="1"/>
</dbReference>
<dbReference type="RefSeq" id="XP_031770501.2">
    <property type="nucleotide sequence ID" value="XM_031914641.2"/>
</dbReference>
<dbReference type="KEGG" id="gmw:116413799"/>
<feature type="region of interest" description="Disordered" evidence="1">
    <location>
        <begin position="117"/>
        <end position="155"/>
    </location>
</feature>
<feature type="compositionally biased region" description="Polar residues" evidence="1">
    <location>
        <begin position="258"/>
        <end position="268"/>
    </location>
</feature>
<keyword evidence="3" id="KW-1185">Reference proteome</keyword>
<feature type="compositionally biased region" description="Basic and acidic residues" evidence="1">
    <location>
        <begin position="121"/>
        <end position="132"/>
    </location>
</feature>
<dbReference type="SMART" id="SM00595">
    <property type="entry name" value="MADF"/>
    <property type="match status" value="1"/>
</dbReference>
<dbReference type="InterPro" id="IPR039353">
    <property type="entry name" value="TF_Adf1"/>
</dbReference>
<accession>A0A6J3CDM6</accession>
<evidence type="ECO:0000256" key="1">
    <source>
        <dbReference type="SAM" id="MobiDB-lite"/>
    </source>
</evidence>
<dbReference type="GeneID" id="116413799"/>
<dbReference type="InterPro" id="IPR006578">
    <property type="entry name" value="MADF-dom"/>
</dbReference>
<dbReference type="GO" id="GO:0005634">
    <property type="term" value="C:nucleus"/>
    <property type="evidence" value="ECO:0007669"/>
    <property type="project" value="TreeGrafter"/>
</dbReference>
<dbReference type="Pfam" id="PF10545">
    <property type="entry name" value="MADF_DNA_bdg"/>
    <property type="match status" value="1"/>
</dbReference>
<feature type="domain" description="MADF" evidence="2">
    <location>
        <begin position="16"/>
        <end position="112"/>
    </location>
</feature>